<dbReference type="OrthoDB" id="2018133at2759"/>
<dbReference type="GO" id="GO:0006635">
    <property type="term" value="P:fatty acid beta-oxidation"/>
    <property type="evidence" value="ECO:0007669"/>
    <property type="project" value="EnsemblFungi"/>
</dbReference>
<sequence length="280" mass="31233">MSERLSYMRKSNFLVISIHDPAHLNSLMMEDFLQIAMWLNETNDDPGLALTVIQSTGDFFSAGGKFESVLDNEARIASEGGSAPLAKLYQYISAIAPPNLYFTQAFQAHKRPIVCCLNGPAFGFAASVVMLCDVLFTRDNSHGYIMFPFTRLGFVAEGGTSVTLYEKLGVNATNEALFFSERVSFQQLQDSGCIAREYRDCSTTEEFNRRVLGDLSTIIEPLSHRSMKLSKQLIASDIRQKMAAAQSHETLSTLPFWVDGEPGRRFATLAKQRSRKDARL</sequence>
<keyword evidence="3" id="KW-0413">Isomerase</keyword>
<evidence type="ECO:0000256" key="3">
    <source>
        <dbReference type="ARBA" id="ARBA00023235"/>
    </source>
</evidence>
<keyword evidence="5" id="KW-1185">Reference proteome</keyword>
<dbReference type="GO" id="GO:0005782">
    <property type="term" value="C:peroxisomal matrix"/>
    <property type="evidence" value="ECO:0007669"/>
    <property type="project" value="EnsemblFungi"/>
</dbReference>
<keyword evidence="2" id="KW-0576">Peroxisome</keyword>
<evidence type="ECO:0000256" key="1">
    <source>
        <dbReference type="ARBA" id="ARBA00004275"/>
    </source>
</evidence>
<evidence type="ECO:0000313" key="4">
    <source>
        <dbReference type="EMBL" id="CCK72949.1"/>
    </source>
</evidence>
<protein>
    <submittedName>
        <fullName evidence="4">Uncharacterized protein</fullName>
    </submittedName>
</protein>
<proteinExistence type="predicted"/>
<gene>
    <name evidence="4" type="primary">KNAG0M00960</name>
    <name evidence="4" type="ordered locus">KNAG_0M00960</name>
</gene>
<dbReference type="RefSeq" id="XP_022467193.1">
    <property type="nucleotide sequence ID" value="XM_022610948.1"/>
</dbReference>
<dbReference type="EMBL" id="HE978326">
    <property type="protein sequence ID" value="CCK72949.1"/>
    <property type="molecule type" value="Genomic_DNA"/>
</dbReference>
<reference evidence="5" key="2">
    <citation type="submission" date="2012-08" db="EMBL/GenBank/DDBJ databases">
        <title>Genome sequence of Kazachstania naganishii.</title>
        <authorList>
            <person name="Gordon J.L."/>
            <person name="Armisen D."/>
            <person name="Proux-Wera E."/>
            <person name="OhEigeartaigh S.S."/>
            <person name="Byrne K.P."/>
            <person name="Wolfe K.H."/>
        </authorList>
    </citation>
    <scope>NUCLEOTIDE SEQUENCE [LARGE SCALE GENOMIC DNA]</scope>
    <source>
        <strain evidence="5">ATCC MYA-139 / BCRC 22969 / CBS 8797 / CCRC 22969 / KCTC 17520 / NBRC 10181 / NCYC 3082</strain>
    </source>
</reference>
<dbReference type="GeneID" id="34528729"/>
<dbReference type="eggNOG" id="KOG0016">
    <property type="taxonomic scope" value="Eukaryota"/>
</dbReference>
<dbReference type="Pfam" id="PF00378">
    <property type="entry name" value="ECH_1"/>
    <property type="match status" value="1"/>
</dbReference>
<dbReference type="PANTHER" id="PTHR43684">
    <property type="match status" value="1"/>
</dbReference>
<dbReference type="Proteomes" id="UP000006310">
    <property type="component" value="Chromosome 13"/>
</dbReference>
<dbReference type="InterPro" id="IPR029045">
    <property type="entry name" value="ClpP/crotonase-like_dom_sf"/>
</dbReference>
<dbReference type="HOGENOM" id="CLU_009834_6_2_1"/>
<reference evidence="4 5" key="1">
    <citation type="journal article" date="2011" name="Proc. Natl. Acad. Sci. U.S.A.">
        <title>Evolutionary erosion of yeast sex chromosomes by mating-type switching accidents.</title>
        <authorList>
            <person name="Gordon J.L."/>
            <person name="Armisen D."/>
            <person name="Proux-Wera E."/>
            <person name="Oheigeartaigh S.S."/>
            <person name="Byrne K.P."/>
            <person name="Wolfe K.H."/>
        </authorList>
    </citation>
    <scope>NUCLEOTIDE SEQUENCE [LARGE SCALE GENOMIC DNA]</scope>
    <source>
        <strain evidence="5">ATCC MYA-139 / BCRC 22969 / CBS 8797 / CCRC 22969 / KCTC 17520 / NBRC 10181 / NCYC 3082</strain>
    </source>
</reference>
<dbReference type="KEGG" id="kng:KNAG_0M00960"/>
<evidence type="ECO:0000313" key="5">
    <source>
        <dbReference type="Proteomes" id="UP000006310"/>
    </source>
</evidence>
<comment type="subcellular location">
    <subcellularLocation>
        <location evidence="1">Peroxisome</location>
    </subcellularLocation>
</comment>
<dbReference type="STRING" id="1071383.J7SAQ6"/>
<dbReference type="InterPro" id="IPR051053">
    <property type="entry name" value="ECH/Chromodomain_protein"/>
</dbReference>
<dbReference type="OMA" id="CTPETYL"/>
<dbReference type="CDD" id="cd06558">
    <property type="entry name" value="crotonase-like"/>
    <property type="match status" value="1"/>
</dbReference>
<dbReference type="AlphaFoldDB" id="J7SAQ6"/>
<dbReference type="SUPFAM" id="SSF52096">
    <property type="entry name" value="ClpP/crotonase"/>
    <property type="match status" value="1"/>
</dbReference>
<evidence type="ECO:0000256" key="2">
    <source>
        <dbReference type="ARBA" id="ARBA00023140"/>
    </source>
</evidence>
<dbReference type="PANTHER" id="PTHR43684:SF1">
    <property type="entry name" value="ENOYL-COA DELTA ISOMERASE 2"/>
    <property type="match status" value="1"/>
</dbReference>
<name>J7SAQ6_HUIN7</name>
<accession>J7SAQ6</accession>
<dbReference type="Gene3D" id="3.90.226.10">
    <property type="entry name" value="2-enoyl-CoA Hydratase, Chain A, domain 1"/>
    <property type="match status" value="1"/>
</dbReference>
<dbReference type="InterPro" id="IPR001753">
    <property type="entry name" value="Enoyl-CoA_hydra/iso"/>
</dbReference>
<organism evidence="4 5">
    <name type="scientific">Huiozyma naganishii (strain ATCC MYA-139 / BCRC 22969 / CBS 8797 / KCTC 17520 / NBRC 10181 / NCYC 3082 / Yp74L-3)</name>
    <name type="common">Yeast</name>
    <name type="synonym">Kazachstania naganishii</name>
    <dbReference type="NCBI Taxonomy" id="1071383"/>
    <lineage>
        <taxon>Eukaryota</taxon>
        <taxon>Fungi</taxon>
        <taxon>Dikarya</taxon>
        <taxon>Ascomycota</taxon>
        <taxon>Saccharomycotina</taxon>
        <taxon>Saccharomycetes</taxon>
        <taxon>Saccharomycetales</taxon>
        <taxon>Saccharomycetaceae</taxon>
        <taxon>Huiozyma</taxon>
    </lineage>
</organism>
<dbReference type="GO" id="GO:0004165">
    <property type="term" value="F:delta(3)-delta(2)-enoyl-CoA isomerase activity"/>
    <property type="evidence" value="ECO:0007669"/>
    <property type="project" value="EnsemblFungi"/>
</dbReference>